<dbReference type="InterPro" id="IPR035437">
    <property type="entry name" value="SNase_OB-fold_sf"/>
</dbReference>
<accession>M9VTU1</accession>
<dbReference type="PROSITE" id="PS50304">
    <property type="entry name" value="TUDOR"/>
    <property type="match status" value="2"/>
</dbReference>
<feature type="domain" description="Tudor" evidence="2">
    <location>
        <begin position="176"/>
        <end position="234"/>
    </location>
</feature>
<feature type="compositionally biased region" description="Basic and acidic residues" evidence="1">
    <location>
        <begin position="569"/>
        <end position="606"/>
    </location>
</feature>
<feature type="compositionally biased region" description="Polar residues" evidence="1">
    <location>
        <begin position="557"/>
        <end position="568"/>
    </location>
</feature>
<dbReference type="EMBL" id="KC261574">
    <property type="protein sequence ID" value="AGJ83333.1"/>
    <property type="molecule type" value="mRNA"/>
</dbReference>
<dbReference type="SUPFAM" id="SSF63748">
    <property type="entry name" value="Tudor/PWWP/MBT"/>
    <property type="match status" value="2"/>
</dbReference>
<dbReference type="AlphaFoldDB" id="M9VTU1"/>
<sequence>VSKPWSDDELNTLKKLVLYEEKQCIVRQLHPKVKVVNIFFRNASKKLTELILENDLGTPISDADLLDAVKRMWNNRLGTISDERSQILAHQFSPRLSTIPDSFIPERITQSREQITLKNFSSAHMLPVGSSHNAYISHIKDGPFSFSIQLKSSAEDALPRLTRLLKQAEPVLNNRPLLPGTMVMTRYHQDNSFRRSIVMDVQSSICQVYHTDYGSTEEVPFSEIYELPSQAHHAPSMALRFCLADIKKTHVAEGSKVQFQELLQGKQVLIRVVKQESEGPLLQYCEMFYEGRNVKDILVAFNAPVEYTIQQPPRGKDLKVTVSHIESPSMFFIQYNSKLDLLNNIQDAVNNYCKHQPRLKDMSGINIGSPVAALFEDNVWYRAMILSLGTESAQVSYVDYGNRCEVFMSQLCQISRDLVTKWRTQAVECCLIGFENQNINDANEQMIAMMEETLNLTYNMSPIKILSTNRLLVELVDEVGNKLSEKVKSLCHPKHQPVTSFSGAQVQELPVSPIKLSSELESLHLESNKKCIKVKEKNDNMFVRPSVRPIIEQQNKTFSVNSSKPTYSQHDDRCDDSSEKPNFEKPLRFKVQESSRRNTQENRKPTSESWADTSIHDLNTSYGSNSSRTSSKESFSKASGFGRSTPNDENDHRRTK</sequence>
<dbReference type="PANTHER" id="PTHR16442">
    <property type="entry name" value="RING FINGER PROTEIN 17"/>
    <property type="match status" value="1"/>
</dbReference>
<evidence type="ECO:0000259" key="2">
    <source>
        <dbReference type="PROSITE" id="PS50304"/>
    </source>
</evidence>
<dbReference type="SMART" id="SM00333">
    <property type="entry name" value="TUDOR"/>
    <property type="match status" value="2"/>
</dbReference>
<feature type="non-terminal residue" evidence="3">
    <location>
        <position position="1"/>
    </location>
</feature>
<dbReference type="CDD" id="cd20379">
    <property type="entry name" value="Tudor_dTUD-like"/>
    <property type="match status" value="1"/>
</dbReference>
<evidence type="ECO:0000256" key="1">
    <source>
        <dbReference type="SAM" id="MobiDB-lite"/>
    </source>
</evidence>
<organism evidence="3">
    <name type="scientific">Oncopeltus fasciatus</name>
    <name type="common">Large milkweed bug</name>
    <dbReference type="NCBI Taxonomy" id="7536"/>
    <lineage>
        <taxon>Eukaryota</taxon>
        <taxon>Metazoa</taxon>
        <taxon>Ecdysozoa</taxon>
        <taxon>Arthropoda</taxon>
        <taxon>Hexapoda</taxon>
        <taxon>Insecta</taxon>
        <taxon>Pterygota</taxon>
        <taxon>Neoptera</taxon>
        <taxon>Paraneoptera</taxon>
        <taxon>Hemiptera</taxon>
        <taxon>Heteroptera</taxon>
        <taxon>Panheteroptera</taxon>
        <taxon>Pentatomomorpha</taxon>
        <taxon>Lygaeoidea</taxon>
        <taxon>Lygaeidae</taxon>
        <taxon>Lygaeinae</taxon>
        <taxon>Oncopeltus</taxon>
    </lineage>
</organism>
<protein>
    <submittedName>
        <fullName evidence="3">Tudor</fullName>
    </submittedName>
</protein>
<dbReference type="Gene3D" id="2.30.30.140">
    <property type="match status" value="2"/>
</dbReference>
<dbReference type="PANTHER" id="PTHR16442:SF1">
    <property type="entry name" value="RING FINGER PROTEIN 17"/>
    <property type="match status" value="1"/>
</dbReference>
<reference evidence="3" key="1">
    <citation type="journal article" date="2013" name="Biol. Open">
        <title>Evidence against a germ plasm in the milkweed bug Oncopeltus fasciatus, a hemimetabolous insect.</title>
        <authorList>
            <person name="Ewen-Campen B."/>
            <person name="Jones T."/>
            <person name="Extavour C.G."/>
        </authorList>
    </citation>
    <scope>NUCLEOTIDE SEQUENCE</scope>
</reference>
<proteinExistence type="evidence at transcript level"/>
<name>M9VTU1_ONCFA</name>
<feature type="non-terminal residue" evidence="3">
    <location>
        <position position="656"/>
    </location>
</feature>
<feature type="compositionally biased region" description="Polar residues" evidence="1">
    <location>
        <begin position="607"/>
        <end position="618"/>
    </location>
</feature>
<dbReference type="GO" id="GO:0005737">
    <property type="term" value="C:cytoplasm"/>
    <property type="evidence" value="ECO:0007669"/>
    <property type="project" value="UniProtKB-ARBA"/>
</dbReference>
<dbReference type="InterPro" id="IPR002999">
    <property type="entry name" value="Tudor"/>
</dbReference>
<dbReference type="Pfam" id="PF00567">
    <property type="entry name" value="TUDOR"/>
    <property type="match status" value="2"/>
</dbReference>
<feature type="compositionally biased region" description="Low complexity" evidence="1">
    <location>
        <begin position="619"/>
        <end position="629"/>
    </location>
</feature>
<feature type="region of interest" description="Disordered" evidence="1">
    <location>
        <begin position="557"/>
        <end position="656"/>
    </location>
</feature>
<dbReference type="Gene3D" id="2.40.50.90">
    <property type="match status" value="1"/>
</dbReference>
<evidence type="ECO:0000313" key="3">
    <source>
        <dbReference type="EMBL" id="AGJ83333.1"/>
    </source>
</evidence>
<feature type="domain" description="Tudor" evidence="2">
    <location>
        <begin position="364"/>
        <end position="421"/>
    </location>
</feature>